<reference evidence="2" key="1">
    <citation type="submission" date="2020-05" db="EMBL/GenBank/DDBJ databases">
        <title>Complete genome sequence of Bradyrhizobium diazoefficiens XF1 isolated from soybean nodule.</title>
        <authorList>
            <person name="Noda R."/>
            <person name="Kakizaki K."/>
            <person name="Minamisawa K."/>
        </authorList>
    </citation>
    <scope>NUCLEOTIDE SEQUENCE</scope>
    <source>
        <strain evidence="2">XF1</strain>
    </source>
</reference>
<gene>
    <name evidence="2" type="ORF">XF1B_05010</name>
</gene>
<keyword evidence="1" id="KW-1133">Transmembrane helix</keyword>
<protein>
    <submittedName>
        <fullName evidence="2">Uncharacterized protein</fullName>
    </submittedName>
</protein>
<keyword evidence="1" id="KW-0472">Membrane</keyword>
<evidence type="ECO:0000256" key="1">
    <source>
        <dbReference type="SAM" id="Phobius"/>
    </source>
</evidence>
<keyword evidence="1" id="KW-0812">Transmembrane</keyword>
<dbReference type="AlphaFoldDB" id="A0A809WRT0"/>
<feature type="transmembrane region" description="Helical" evidence="1">
    <location>
        <begin position="56"/>
        <end position="75"/>
    </location>
</feature>
<organism evidence="2">
    <name type="scientific">Bradyrhizobium diazoefficiens</name>
    <dbReference type="NCBI Taxonomy" id="1355477"/>
    <lineage>
        <taxon>Bacteria</taxon>
        <taxon>Pseudomonadati</taxon>
        <taxon>Pseudomonadota</taxon>
        <taxon>Alphaproteobacteria</taxon>
        <taxon>Hyphomicrobiales</taxon>
        <taxon>Nitrobacteraceae</taxon>
        <taxon>Bradyrhizobium</taxon>
    </lineage>
</organism>
<feature type="transmembrane region" description="Helical" evidence="1">
    <location>
        <begin position="96"/>
        <end position="116"/>
    </location>
</feature>
<feature type="transmembrane region" description="Helical" evidence="1">
    <location>
        <begin position="165"/>
        <end position="183"/>
    </location>
</feature>
<sequence length="184" mass="19362">MSDTVHPVSYEGLRIAPSPGGGWRGLHVVRDLGLLLGGALLFAAARKLVWGTEESLAGAALWATAILPIFVGLILTGVSTSPHAASSRLGRILSSAWTISLLAFVLLRGSGLASVFEDAIYSASEPGAIRYLILSAIYAGVGAGIFALICLAYRSASRRSWVDGLASFFVVFLLFYLAVFVVAF</sequence>
<accession>A0A809WRT0</accession>
<feature type="transmembrane region" description="Helical" evidence="1">
    <location>
        <begin position="128"/>
        <end position="153"/>
    </location>
</feature>
<dbReference type="EMBL" id="AP023091">
    <property type="protein sequence ID" value="BCE17820.1"/>
    <property type="molecule type" value="Genomic_DNA"/>
</dbReference>
<evidence type="ECO:0000313" key="2">
    <source>
        <dbReference type="EMBL" id="BCE17820.1"/>
    </source>
</evidence>
<name>A0A809WRT0_9BRAD</name>
<proteinExistence type="predicted"/>